<organism evidence="1 2">
    <name type="scientific">Gymnopilus dilepis</name>
    <dbReference type="NCBI Taxonomy" id="231916"/>
    <lineage>
        <taxon>Eukaryota</taxon>
        <taxon>Fungi</taxon>
        <taxon>Dikarya</taxon>
        <taxon>Basidiomycota</taxon>
        <taxon>Agaricomycotina</taxon>
        <taxon>Agaricomycetes</taxon>
        <taxon>Agaricomycetidae</taxon>
        <taxon>Agaricales</taxon>
        <taxon>Agaricineae</taxon>
        <taxon>Hymenogastraceae</taxon>
        <taxon>Gymnopilus</taxon>
    </lineage>
</organism>
<reference evidence="1 2" key="1">
    <citation type="journal article" date="2018" name="Evol. Lett.">
        <title>Horizontal gene cluster transfer increased hallucinogenic mushroom diversity.</title>
        <authorList>
            <person name="Reynolds H.T."/>
            <person name="Vijayakumar V."/>
            <person name="Gluck-Thaler E."/>
            <person name="Korotkin H.B."/>
            <person name="Matheny P.B."/>
            <person name="Slot J.C."/>
        </authorList>
    </citation>
    <scope>NUCLEOTIDE SEQUENCE [LARGE SCALE GENOMIC DNA]</scope>
    <source>
        <strain evidence="1 2">SRW20</strain>
    </source>
</reference>
<protein>
    <submittedName>
        <fullName evidence="1">Uncharacterized protein</fullName>
    </submittedName>
</protein>
<proteinExistence type="predicted"/>
<keyword evidence="2" id="KW-1185">Reference proteome</keyword>
<dbReference type="EMBL" id="NHYE01000901">
    <property type="protein sequence ID" value="PPR01814.1"/>
    <property type="molecule type" value="Genomic_DNA"/>
</dbReference>
<dbReference type="Proteomes" id="UP000284706">
    <property type="component" value="Unassembled WGS sequence"/>
</dbReference>
<comment type="caution">
    <text evidence="1">The sequence shown here is derived from an EMBL/GenBank/DDBJ whole genome shotgun (WGS) entry which is preliminary data.</text>
</comment>
<evidence type="ECO:0000313" key="1">
    <source>
        <dbReference type="EMBL" id="PPR01814.1"/>
    </source>
</evidence>
<sequence>MVQAAPVHGVERELSFESTSADGSFLPLAKSGFGSGTDDILQSQDRDKSLLGCLQRVQQKTVVVIIIDESSFFSFAPPAPQLVQIRQDLYDNIID</sequence>
<accession>A0A409YFP4</accession>
<dbReference type="AlphaFoldDB" id="A0A409YFP4"/>
<dbReference type="InParanoid" id="A0A409YFP4"/>
<evidence type="ECO:0000313" key="2">
    <source>
        <dbReference type="Proteomes" id="UP000284706"/>
    </source>
</evidence>
<name>A0A409YFP4_9AGAR</name>
<gene>
    <name evidence="1" type="ORF">CVT26_013173</name>
</gene>